<dbReference type="STRING" id="39947.A0A0P0VK62"/>
<dbReference type="InParanoid" id="A0A0P0VK62"/>
<reference evidence="1 2" key="3">
    <citation type="journal article" date="2013" name="Rice">
        <title>Improvement of the Oryza sativa Nipponbare reference genome using next generation sequence and optical map data.</title>
        <authorList>
            <person name="Kawahara Y."/>
            <person name="de la Bastide M."/>
            <person name="Hamilton J.P."/>
            <person name="Kanamori H."/>
            <person name="McCombie W.R."/>
            <person name="Ouyang S."/>
            <person name="Schwartz D.C."/>
            <person name="Tanaka T."/>
            <person name="Wu J."/>
            <person name="Zhou S."/>
            <person name="Childs K.L."/>
            <person name="Davidson R.M."/>
            <person name="Lin H."/>
            <person name="Quesada-Ocampo L."/>
            <person name="Vaillancourt B."/>
            <person name="Sakai H."/>
            <person name="Lee S.S."/>
            <person name="Kim J."/>
            <person name="Numa H."/>
            <person name="Itoh T."/>
            <person name="Buell C.R."/>
            <person name="Matsumoto T."/>
        </authorList>
    </citation>
    <scope>NUCLEOTIDE SEQUENCE [LARGE SCALE GENOMIC DNA]</scope>
    <source>
        <strain evidence="2">cv. Nipponbare</strain>
    </source>
</reference>
<keyword evidence="2" id="KW-1185">Reference proteome</keyword>
<dbReference type="PaxDb" id="39947-A0A0P0VK62"/>
<organism evidence="1 2">
    <name type="scientific">Oryza sativa subsp. japonica</name>
    <name type="common">Rice</name>
    <dbReference type="NCBI Taxonomy" id="39947"/>
    <lineage>
        <taxon>Eukaryota</taxon>
        <taxon>Viridiplantae</taxon>
        <taxon>Streptophyta</taxon>
        <taxon>Embryophyta</taxon>
        <taxon>Tracheophyta</taxon>
        <taxon>Spermatophyta</taxon>
        <taxon>Magnoliopsida</taxon>
        <taxon>Liliopsida</taxon>
        <taxon>Poales</taxon>
        <taxon>Poaceae</taxon>
        <taxon>BOP clade</taxon>
        <taxon>Oryzoideae</taxon>
        <taxon>Oryzeae</taxon>
        <taxon>Oryzinae</taxon>
        <taxon>Oryza</taxon>
        <taxon>Oryza sativa</taxon>
    </lineage>
</organism>
<proteinExistence type="predicted"/>
<protein>
    <submittedName>
        <fullName evidence="1">Os02g0542901 protein</fullName>
    </submittedName>
</protein>
<sequence length="275" mass="30485">MSPASTLGCSRCKGVVDEDGNGMSTIIIATLTNDLPWEVFLLLPTGTNLVRSFLVCRPFLRVAFLHRFHQLHDPLLLDCLVHHPSHTDQPASMLVPFSPAATIVTRAGDVWDGDFSLCFLLRDGWLATVALAPWQLSDCHNGHVLITGARHRRPIGSPPPIAQLRHRGEEGGRRHWTLYLLTMRGFCVEEWACAEGRHRLHADMECGWSSSISFLLVSRRRRCTASSTTATFLANSGGWDLGALLRPLLWTAIVLLTTQRQLLSSSYWGGGGVKR</sequence>
<evidence type="ECO:0000313" key="2">
    <source>
        <dbReference type="Proteomes" id="UP000059680"/>
    </source>
</evidence>
<accession>A0A0P0VK62</accession>
<dbReference type="EMBL" id="AP014958">
    <property type="protein sequence ID" value="BAS79116.1"/>
    <property type="molecule type" value="Genomic_DNA"/>
</dbReference>
<evidence type="ECO:0000313" key="1">
    <source>
        <dbReference type="EMBL" id="BAS79116.1"/>
    </source>
</evidence>
<dbReference type="AlphaFoldDB" id="A0A0P0VK62"/>
<dbReference type="PANTHER" id="PTHR33207">
    <property type="entry name" value="F-BOX DOMAIN CONTAINING PROTEIN-RELATED"/>
    <property type="match status" value="1"/>
</dbReference>
<dbReference type="Proteomes" id="UP000059680">
    <property type="component" value="Chromosome 2"/>
</dbReference>
<reference evidence="1 2" key="2">
    <citation type="journal article" date="2013" name="Plant Cell Physiol.">
        <title>Rice Annotation Project Database (RAP-DB): an integrative and interactive database for rice genomics.</title>
        <authorList>
            <person name="Sakai H."/>
            <person name="Lee S.S."/>
            <person name="Tanaka T."/>
            <person name="Numa H."/>
            <person name="Kim J."/>
            <person name="Kawahara Y."/>
            <person name="Wakimoto H."/>
            <person name="Yang C.C."/>
            <person name="Iwamoto M."/>
            <person name="Abe T."/>
            <person name="Yamada Y."/>
            <person name="Muto A."/>
            <person name="Inokuchi H."/>
            <person name="Ikemura T."/>
            <person name="Matsumoto T."/>
            <person name="Sasaki T."/>
            <person name="Itoh T."/>
        </authorList>
    </citation>
    <scope>NUCLEOTIDE SEQUENCE [LARGE SCALE GENOMIC DNA]</scope>
    <source>
        <strain evidence="2">cv. Nipponbare</strain>
    </source>
</reference>
<name>A0A0P0VK62_ORYSJ</name>
<reference evidence="2" key="1">
    <citation type="journal article" date="2005" name="Nature">
        <title>The map-based sequence of the rice genome.</title>
        <authorList>
            <consortium name="International rice genome sequencing project (IRGSP)"/>
            <person name="Matsumoto T."/>
            <person name="Wu J."/>
            <person name="Kanamori H."/>
            <person name="Katayose Y."/>
            <person name="Fujisawa M."/>
            <person name="Namiki N."/>
            <person name="Mizuno H."/>
            <person name="Yamamoto K."/>
            <person name="Antonio B.A."/>
            <person name="Baba T."/>
            <person name="Sakata K."/>
            <person name="Nagamura Y."/>
            <person name="Aoki H."/>
            <person name="Arikawa K."/>
            <person name="Arita K."/>
            <person name="Bito T."/>
            <person name="Chiden Y."/>
            <person name="Fujitsuka N."/>
            <person name="Fukunaka R."/>
            <person name="Hamada M."/>
            <person name="Harada C."/>
            <person name="Hayashi A."/>
            <person name="Hijishita S."/>
            <person name="Honda M."/>
            <person name="Hosokawa S."/>
            <person name="Ichikawa Y."/>
            <person name="Idonuma A."/>
            <person name="Iijima M."/>
            <person name="Ikeda M."/>
            <person name="Ikeno M."/>
            <person name="Ito K."/>
            <person name="Ito S."/>
            <person name="Ito T."/>
            <person name="Ito Y."/>
            <person name="Ito Y."/>
            <person name="Iwabuchi A."/>
            <person name="Kamiya K."/>
            <person name="Karasawa W."/>
            <person name="Kurita K."/>
            <person name="Katagiri S."/>
            <person name="Kikuta A."/>
            <person name="Kobayashi H."/>
            <person name="Kobayashi N."/>
            <person name="Machita K."/>
            <person name="Maehara T."/>
            <person name="Masukawa M."/>
            <person name="Mizubayashi T."/>
            <person name="Mukai Y."/>
            <person name="Nagasaki H."/>
            <person name="Nagata Y."/>
            <person name="Naito S."/>
            <person name="Nakashima M."/>
            <person name="Nakama Y."/>
            <person name="Nakamichi Y."/>
            <person name="Nakamura M."/>
            <person name="Meguro A."/>
            <person name="Negishi M."/>
            <person name="Ohta I."/>
            <person name="Ohta T."/>
            <person name="Okamoto M."/>
            <person name="Ono N."/>
            <person name="Saji S."/>
            <person name="Sakaguchi M."/>
            <person name="Sakai K."/>
            <person name="Shibata M."/>
            <person name="Shimokawa T."/>
            <person name="Song J."/>
            <person name="Takazaki Y."/>
            <person name="Terasawa K."/>
            <person name="Tsugane M."/>
            <person name="Tsuji K."/>
            <person name="Ueda S."/>
            <person name="Waki K."/>
            <person name="Yamagata H."/>
            <person name="Yamamoto M."/>
            <person name="Yamamoto S."/>
            <person name="Yamane H."/>
            <person name="Yoshiki S."/>
            <person name="Yoshihara R."/>
            <person name="Yukawa K."/>
            <person name="Zhong H."/>
            <person name="Yano M."/>
            <person name="Yuan Q."/>
            <person name="Ouyang S."/>
            <person name="Liu J."/>
            <person name="Jones K.M."/>
            <person name="Gansberger K."/>
            <person name="Moffat K."/>
            <person name="Hill J."/>
            <person name="Bera J."/>
            <person name="Fadrosh D."/>
            <person name="Jin S."/>
            <person name="Johri S."/>
            <person name="Kim M."/>
            <person name="Overton L."/>
            <person name="Reardon M."/>
            <person name="Tsitrin T."/>
            <person name="Vuong H."/>
            <person name="Weaver B."/>
            <person name="Ciecko A."/>
            <person name="Tallon L."/>
            <person name="Jackson J."/>
            <person name="Pai G."/>
            <person name="Aken S.V."/>
            <person name="Utterback T."/>
            <person name="Reidmuller S."/>
            <person name="Feldblyum T."/>
            <person name="Hsiao J."/>
            <person name="Zismann V."/>
            <person name="Iobst S."/>
            <person name="de Vazeille A.R."/>
            <person name="Buell C.R."/>
            <person name="Ying K."/>
            <person name="Li Y."/>
            <person name="Lu T."/>
            <person name="Huang Y."/>
            <person name="Zhao Q."/>
            <person name="Feng Q."/>
            <person name="Zhang L."/>
            <person name="Zhu J."/>
            <person name="Weng Q."/>
            <person name="Mu J."/>
            <person name="Lu Y."/>
            <person name="Fan D."/>
            <person name="Liu Y."/>
            <person name="Guan J."/>
            <person name="Zhang Y."/>
            <person name="Yu S."/>
            <person name="Liu X."/>
            <person name="Zhang Y."/>
            <person name="Hong G."/>
            <person name="Han B."/>
            <person name="Choisne N."/>
            <person name="Demange N."/>
            <person name="Orjeda G."/>
            <person name="Samain S."/>
            <person name="Cattolico L."/>
            <person name="Pelletier E."/>
            <person name="Couloux A."/>
            <person name="Segurens B."/>
            <person name="Wincker P."/>
            <person name="D'Hont A."/>
            <person name="Scarpelli C."/>
            <person name="Weissenbach J."/>
            <person name="Salanoubat M."/>
            <person name="Quetier F."/>
            <person name="Yu Y."/>
            <person name="Kim H.R."/>
            <person name="Rambo T."/>
            <person name="Currie J."/>
            <person name="Collura K."/>
            <person name="Luo M."/>
            <person name="Yang T."/>
            <person name="Ammiraju J.S.S."/>
            <person name="Engler F."/>
            <person name="Soderlund C."/>
            <person name="Wing R.A."/>
            <person name="Palmer L.E."/>
            <person name="de la Bastide M."/>
            <person name="Spiegel L."/>
            <person name="Nascimento L."/>
            <person name="Zutavern T."/>
            <person name="O'Shaughnessy A."/>
            <person name="Dike S."/>
            <person name="Dedhia N."/>
            <person name="Preston R."/>
            <person name="Balija V."/>
            <person name="McCombie W.R."/>
            <person name="Chow T."/>
            <person name="Chen H."/>
            <person name="Chung M."/>
            <person name="Chen C."/>
            <person name="Shaw J."/>
            <person name="Wu H."/>
            <person name="Hsiao K."/>
            <person name="Chao Y."/>
            <person name="Chu M."/>
            <person name="Cheng C."/>
            <person name="Hour A."/>
            <person name="Lee P."/>
            <person name="Lin S."/>
            <person name="Lin Y."/>
            <person name="Liou J."/>
            <person name="Liu S."/>
            <person name="Hsing Y."/>
            <person name="Raghuvanshi S."/>
            <person name="Mohanty A."/>
            <person name="Bharti A.K."/>
            <person name="Gaur A."/>
            <person name="Gupta V."/>
            <person name="Kumar D."/>
            <person name="Ravi V."/>
            <person name="Vij S."/>
            <person name="Kapur A."/>
            <person name="Khurana P."/>
            <person name="Khurana P."/>
            <person name="Khurana J.P."/>
            <person name="Tyagi A.K."/>
            <person name="Gaikwad K."/>
            <person name="Singh A."/>
            <person name="Dalal V."/>
            <person name="Srivastava S."/>
            <person name="Dixit A."/>
            <person name="Pal A.K."/>
            <person name="Ghazi I.A."/>
            <person name="Yadav M."/>
            <person name="Pandit A."/>
            <person name="Bhargava A."/>
            <person name="Sureshbabu K."/>
            <person name="Batra K."/>
            <person name="Sharma T.R."/>
            <person name="Mohapatra T."/>
            <person name="Singh N.K."/>
            <person name="Messing J."/>
            <person name="Nelson A.B."/>
            <person name="Fuks G."/>
            <person name="Kavchok S."/>
            <person name="Keizer G."/>
            <person name="Linton E."/>
            <person name="Llaca V."/>
            <person name="Song R."/>
            <person name="Tanyolac B."/>
            <person name="Young S."/>
            <person name="Ho-Il K."/>
            <person name="Hahn J.H."/>
            <person name="Sangsakoo G."/>
            <person name="Vanavichit A."/>
            <person name="de Mattos Luiz.A.T."/>
            <person name="Zimmer P.D."/>
            <person name="Malone G."/>
            <person name="Dellagostin O."/>
            <person name="de Oliveira A.C."/>
            <person name="Bevan M."/>
            <person name="Bancroft I."/>
            <person name="Minx P."/>
            <person name="Cordum H."/>
            <person name="Wilson R."/>
            <person name="Cheng Z."/>
            <person name="Jin W."/>
            <person name="Jiang J."/>
            <person name="Leong S.A."/>
            <person name="Iwama H."/>
            <person name="Gojobori T."/>
            <person name="Itoh T."/>
            <person name="Niimura Y."/>
            <person name="Fujii Y."/>
            <person name="Habara T."/>
            <person name="Sakai H."/>
            <person name="Sato Y."/>
            <person name="Wilson G."/>
            <person name="Kumar K."/>
            <person name="McCouch S."/>
            <person name="Juretic N."/>
            <person name="Hoen D."/>
            <person name="Wright S."/>
            <person name="Bruskiewich R."/>
            <person name="Bureau T."/>
            <person name="Miyao A."/>
            <person name="Hirochika H."/>
            <person name="Nishikawa T."/>
            <person name="Kadowaki K."/>
            <person name="Sugiura M."/>
            <person name="Burr B."/>
            <person name="Sasaki T."/>
        </authorList>
    </citation>
    <scope>NUCLEOTIDE SEQUENCE [LARGE SCALE GENOMIC DNA]</scope>
    <source>
        <strain evidence="2">cv. Nipponbare</strain>
    </source>
</reference>
<gene>
    <name evidence="1" type="ordered locus">Os02g0542901</name>
    <name evidence="1" type="ORF">OSNPB_020542901</name>
</gene>